<evidence type="ECO:0000313" key="2">
    <source>
        <dbReference type="Proteomes" id="UP001558613"/>
    </source>
</evidence>
<accession>A0ABR3NBT3</accession>
<gene>
    <name evidence="1" type="ORF">QQF64_027227</name>
</gene>
<dbReference type="EMBL" id="JAYMGO010000005">
    <property type="protein sequence ID" value="KAL1274413.1"/>
    <property type="molecule type" value="Genomic_DNA"/>
</dbReference>
<proteinExistence type="predicted"/>
<comment type="caution">
    <text evidence="1">The sequence shown here is derived from an EMBL/GenBank/DDBJ whole genome shotgun (WGS) entry which is preliminary data.</text>
</comment>
<evidence type="ECO:0000313" key="1">
    <source>
        <dbReference type="EMBL" id="KAL1274413.1"/>
    </source>
</evidence>
<keyword evidence="2" id="KW-1185">Reference proteome</keyword>
<sequence>MLVIAVNWNSPAELCSRELSTRCTTYQSHLFKVLCFHNKTHKVIPAFSRLCVTVTGFQPEQNAAAAHSWKLMLPFPEFHRTHSPKW</sequence>
<reference evidence="1 2" key="1">
    <citation type="submission" date="2023-09" db="EMBL/GenBank/DDBJ databases">
        <authorList>
            <person name="Wang M."/>
        </authorList>
    </citation>
    <scope>NUCLEOTIDE SEQUENCE [LARGE SCALE GENOMIC DNA]</scope>
    <source>
        <strain evidence="1">GT-2023</strain>
        <tissue evidence="1">Liver</tissue>
    </source>
</reference>
<dbReference type="Proteomes" id="UP001558613">
    <property type="component" value="Unassembled WGS sequence"/>
</dbReference>
<organism evidence="1 2">
    <name type="scientific">Cirrhinus molitorella</name>
    <name type="common">mud carp</name>
    <dbReference type="NCBI Taxonomy" id="172907"/>
    <lineage>
        <taxon>Eukaryota</taxon>
        <taxon>Metazoa</taxon>
        <taxon>Chordata</taxon>
        <taxon>Craniata</taxon>
        <taxon>Vertebrata</taxon>
        <taxon>Euteleostomi</taxon>
        <taxon>Actinopterygii</taxon>
        <taxon>Neopterygii</taxon>
        <taxon>Teleostei</taxon>
        <taxon>Ostariophysi</taxon>
        <taxon>Cypriniformes</taxon>
        <taxon>Cyprinidae</taxon>
        <taxon>Labeoninae</taxon>
        <taxon>Labeonini</taxon>
        <taxon>Cirrhinus</taxon>
    </lineage>
</organism>
<name>A0ABR3NBT3_9TELE</name>
<protein>
    <submittedName>
        <fullName evidence="1">Uncharacterized protein</fullName>
    </submittedName>
</protein>